<dbReference type="RefSeq" id="WP_150337072.1">
    <property type="nucleotide sequence ID" value="NZ_VXKE01000010.1"/>
</dbReference>
<evidence type="ECO:0000313" key="1">
    <source>
        <dbReference type="EMBL" id="KAA8710035.1"/>
    </source>
</evidence>
<evidence type="ECO:0000313" key="2">
    <source>
        <dbReference type="Proteomes" id="UP000323707"/>
    </source>
</evidence>
<gene>
    <name evidence="1" type="ORF">F4V45_03420</name>
</gene>
<dbReference type="EMBL" id="VXKE01000010">
    <property type="protein sequence ID" value="KAA8710035.1"/>
    <property type="molecule type" value="Genomic_DNA"/>
</dbReference>
<dbReference type="Proteomes" id="UP000323707">
    <property type="component" value="Unassembled WGS sequence"/>
</dbReference>
<dbReference type="AlphaFoldDB" id="A0A5M9QSM6"/>
<name>A0A5M9QSM6_9HELI</name>
<accession>A0A5M9QSM6</accession>
<protein>
    <submittedName>
        <fullName evidence="1">Uncharacterized protein</fullName>
    </submittedName>
</protein>
<sequence>MSFIARIHFWRISVYSVIARYCTSSGVAIHKTRRSRSFFRTPRILEHTEQTALESTNLDSS</sequence>
<reference evidence="1 2" key="1">
    <citation type="submission" date="2019-09" db="EMBL/GenBank/DDBJ databases">
        <title>Draft genome sequence of various Type strains from the CCUG.</title>
        <authorList>
            <person name="Pineiro-Iglesias B."/>
            <person name="Tunovic T."/>
            <person name="Unosson C."/>
            <person name="Inganas E."/>
            <person name="Ohlen M."/>
            <person name="Cardew S."/>
            <person name="Jensie-Markopoulos S."/>
            <person name="Salva-Serra F."/>
            <person name="Jaen-Luchoro D."/>
            <person name="Karlsson R."/>
            <person name="Svensson-Stadler L."/>
            <person name="Chun J."/>
            <person name="Moore E."/>
        </authorList>
    </citation>
    <scope>NUCLEOTIDE SEQUENCE [LARGE SCALE GENOMIC DNA]</scope>
    <source>
        <strain evidence="1 2">CCUG 32756T</strain>
    </source>
</reference>
<proteinExistence type="predicted"/>
<comment type="caution">
    <text evidence="1">The sequence shown here is derived from an EMBL/GenBank/DDBJ whole genome shotgun (WGS) entry which is preliminary data.</text>
</comment>
<organism evidence="1 2">
    <name type="scientific">Helicobacter canis</name>
    <dbReference type="NCBI Taxonomy" id="29419"/>
    <lineage>
        <taxon>Bacteria</taxon>
        <taxon>Pseudomonadati</taxon>
        <taxon>Campylobacterota</taxon>
        <taxon>Epsilonproteobacteria</taxon>
        <taxon>Campylobacterales</taxon>
        <taxon>Helicobacteraceae</taxon>
        <taxon>Helicobacter</taxon>
    </lineage>
</organism>